<dbReference type="InterPro" id="IPR036085">
    <property type="entry name" value="PAZ_dom_sf"/>
</dbReference>
<evidence type="ECO:0000313" key="4">
    <source>
        <dbReference type="Proteomes" id="UP001140172"/>
    </source>
</evidence>
<dbReference type="InterPro" id="IPR012337">
    <property type="entry name" value="RNaseH-like_sf"/>
</dbReference>
<comment type="caution">
    <text evidence="3">The sequence shown here is derived from an EMBL/GenBank/DDBJ whole genome shotgun (WGS) entry which is preliminary data.</text>
</comment>
<evidence type="ECO:0000256" key="1">
    <source>
        <dbReference type="SAM" id="MobiDB-lite"/>
    </source>
</evidence>
<dbReference type="EMBL" id="JANBUM010000069">
    <property type="protein sequence ID" value="KAJ2786290.1"/>
    <property type="molecule type" value="Genomic_DNA"/>
</dbReference>
<reference evidence="3" key="1">
    <citation type="submission" date="2022-07" db="EMBL/GenBank/DDBJ databases">
        <title>Phylogenomic reconstructions and comparative analyses of Kickxellomycotina fungi.</title>
        <authorList>
            <person name="Reynolds N.K."/>
            <person name="Stajich J.E."/>
            <person name="Barry K."/>
            <person name="Grigoriev I.V."/>
            <person name="Crous P."/>
            <person name="Smith M.E."/>
        </authorList>
    </citation>
    <scope>NUCLEOTIDE SEQUENCE</scope>
    <source>
        <strain evidence="3">BCRC 34489</strain>
    </source>
</reference>
<feature type="compositionally biased region" description="Basic and acidic residues" evidence="1">
    <location>
        <begin position="858"/>
        <end position="871"/>
    </location>
</feature>
<organism evidence="3 4">
    <name type="scientific">Coemansia interrupta</name>
    <dbReference type="NCBI Taxonomy" id="1126814"/>
    <lineage>
        <taxon>Eukaryota</taxon>
        <taxon>Fungi</taxon>
        <taxon>Fungi incertae sedis</taxon>
        <taxon>Zoopagomycota</taxon>
        <taxon>Kickxellomycotina</taxon>
        <taxon>Kickxellomycetes</taxon>
        <taxon>Kickxellales</taxon>
        <taxon>Kickxellaceae</taxon>
        <taxon>Coemansia</taxon>
    </lineage>
</organism>
<feature type="region of interest" description="Disordered" evidence="1">
    <location>
        <begin position="858"/>
        <end position="884"/>
    </location>
</feature>
<dbReference type="Pfam" id="PF02171">
    <property type="entry name" value="Piwi"/>
    <property type="match status" value="1"/>
</dbReference>
<feature type="domain" description="Piwi" evidence="2">
    <location>
        <begin position="554"/>
        <end position="853"/>
    </location>
</feature>
<dbReference type="InterPro" id="IPR032473">
    <property type="entry name" value="Argonaute_Mid_dom"/>
</dbReference>
<dbReference type="Pfam" id="PF16487">
    <property type="entry name" value="ArgoMid"/>
    <property type="match status" value="1"/>
</dbReference>
<proteinExistence type="predicted"/>
<evidence type="ECO:0000259" key="2">
    <source>
        <dbReference type="PROSITE" id="PS50822"/>
    </source>
</evidence>
<dbReference type="Gene3D" id="3.40.50.2300">
    <property type="match status" value="1"/>
</dbReference>
<dbReference type="OrthoDB" id="10252740at2759"/>
<dbReference type="Proteomes" id="UP001140172">
    <property type="component" value="Unassembled WGS sequence"/>
</dbReference>
<evidence type="ECO:0000313" key="3">
    <source>
        <dbReference type="EMBL" id="KAJ2786290.1"/>
    </source>
</evidence>
<gene>
    <name evidence="3" type="ORF">GGI15_001627</name>
</gene>
<dbReference type="SUPFAM" id="SSF101690">
    <property type="entry name" value="PAZ domain"/>
    <property type="match status" value="1"/>
</dbReference>
<dbReference type="Gene3D" id="3.30.420.10">
    <property type="entry name" value="Ribonuclease H-like superfamily/Ribonuclease H"/>
    <property type="match status" value="1"/>
</dbReference>
<dbReference type="PANTHER" id="PTHR22891">
    <property type="entry name" value="EUKARYOTIC TRANSLATION INITIATION FACTOR 2C"/>
    <property type="match status" value="1"/>
</dbReference>
<dbReference type="InterPro" id="IPR003165">
    <property type="entry name" value="Piwi"/>
</dbReference>
<dbReference type="SMART" id="SM00950">
    <property type="entry name" value="Piwi"/>
    <property type="match status" value="1"/>
</dbReference>
<dbReference type="InterPro" id="IPR036397">
    <property type="entry name" value="RNaseH_sf"/>
</dbReference>
<name>A0A9W8LMC9_9FUNG</name>
<sequence length="903" mass="100794">MWPPESSLPKKTNVMCYIPPNYHNVGFPRELTNENLCKCFWCYQIFANYDRYSVHAQECSKRPFPEEATDETGPTVLSNYSRVEIQAKHIYVYRIEISNLDAAPTSKSQEKEVAESDLRREVFAKALLADPKLSSLVYDEMYFAYGRKNLHKNWAGLSTTFRVSHTTDRFGGEFQVLIGHQRTYDMEILEKYCGGARDAPMADSGYVQGMMFALDSVVRLGARVFTRIDRWQVDPQKKITTPYGFDIWWRYRYTMRAGRQATYLCVSATGTPIANQPTLLHLAQALVSGGNAKRVEDDGSKLAKKTEMSLVNIAVAAPGMTDMRRVKGLTRTIAKDTKGPDGHASLELHYRETYGLEIENGWAPCAVLEDDAVVPLEHCRITQYQGISKLSGRAEEHIKQKTLLEPAARMKLLQHALTALVSAKSEELAKLGISIAPRLETLRAEILPPPTLSAGNGKVAIEHRDTWDLSPGRLQAPRQLMSWAVVVFTSKMDAPEPQIRGFLGQLVDRAQQMGLVVGNTQPVIHYSETRHSIAKTLENAGQKAATQAGTPVQLLLCVLPSKSNRSVYNEIKRVALTQLGVHTQCIRAGNTRSGRPAKLDAMVVLKINTKLGGTTVALTNEQTSESLESAPTMVISADVSHTTVTGNMSVAAVVSSTDLGATRYQGTVMQHPHRLEYIENLDVVIRQSLRAFYASTGKKPERILYYRDGVNDSQMQAVMRIELDALYQGCTVIEKGYRPKITLVLARKRHNTRFIEAGEGEGGNCVAGTAVLAAVTSPSIFSFYMASHRSIYGVTRSTYYLVMHDDCKFEPQVLRQITFDLSYLYPIIMRTAAMPAPLYYAHRLSSKGRLQLNREFRDKADEHDGAGEGGKKKSKRKKNKAQEAEEYHLVPVHANLVGSMYFT</sequence>
<protein>
    <recommendedName>
        <fullName evidence="2">Piwi domain-containing protein</fullName>
    </recommendedName>
</protein>
<accession>A0A9W8LMC9</accession>
<dbReference type="GO" id="GO:0003676">
    <property type="term" value="F:nucleic acid binding"/>
    <property type="evidence" value="ECO:0007669"/>
    <property type="project" value="InterPro"/>
</dbReference>
<keyword evidence="4" id="KW-1185">Reference proteome</keyword>
<dbReference type="PROSITE" id="PS50822">
    <property type="entry name" value="PIWI"/>
    <property type="match status" value="1"/>
</dbReference>
<dbReference type="SUPFAM" id="SSF53098">
    <property type="entry name" value="Ribonuclease H-like"/>
    <property type="match status" value="1"/>
</dbReference>
<dbReference type="AlphaFoldDB" id="A0A9W8LMC9"/>